<dbReference type="RefSeq" id="WP_317831911.1">
    <property type="nucleotide sequence ID" value="NZ_CP136920.1"/>
</dbReference>
<protein>
    <submittedName>
        <fullName evidence="2">DUF1015 family protein</fullName>
    </submittedName>
</protein>
<keyword evidence="3" id="KW-1185">Reference proteome</keyword>
<keyword evidence="1" id="KW-0175">Coiled coil</keyword>
<dbReference type="Proteomes" id="UP001304300">
    <property type="component" value="Chromosome"/>
</dbReference>
<dbReference type="PANTHER" id="PTHR36454">
    <property type="entry name" value="LMO2823 PROTEIN"/>
    <property type="match status" value="1"/>
</dbReference>
<dbReference type="Pfam" id="PF06245">
    <property type="entry name" value="DUF1015"/>
    <property type="match status" value="1"/>
</dbReference>
<dbReference type="PANTHER" id="PTHR36454:SF1">
    <property type="entry name" value="DUF1015 DOMAIN-CONTAINING PROTEIN"/>
    <property type="match status" value="1"/>
</dbReference>
<dbReference type="AlphaFoldDB" id="A0AAQ3QUL6"/>
<name>A0AAQ3QUL6_9BACT</name>
<reference evidence="2 3" key="1">
    <citation type="submission" date="2023-10" db="EMBL/GenBank/DDBJ databases">
        <title>Rubellicoccus peritrichatus gen. nov., sp. nov., isolated from an algae of coral reef tank.</title>
        <authorList>
            <person name="Luo J."/>
        </authorList>
    </citation>
    <scope>NUCLEOTIDE SEQUENCE [LARGE SCALE GENOMIC DNA]</scope>
    <source>
        <strain evidence="2 3">CR14</strain>
    </source>
</reference>
<dbReference type="PIRSF" id="PIRSF033563">
    <property type="entry name" value="UCP033563"/>
    <property type="match status" value="1"/>
</dbReference>
<proteinExistence type="predicted"/>
<organism evidence="2 3">
    <name type="scientific">Rubellicoccus peritrichatus</name>
    <dbReference type="NCBI Taxonomy" id="3080537"/>
    <lineage>
        <taxon>Bacteria</taxon>
        <taxon>Pseudomonadati</taxon>
        <taxon>Verrucomicrobiota</taxon>
        <taxon>Opitutia</taxon>
        <taxon>Puniceicoccales</taxon>
        <taxon>Cerasicoccaceae</taxon>
        <taxon>Rubellicoccus</taxon>
    </lineage>
</organism>
<feature type="coiled-coil region" evidence="1">
    <location>
        <begin position="110"/>
        <end position="138"/>
    </location>
</feature>
<evidence type="ECO:0000256" key="1">
    <source>
        <dbReference type="SAM" id="Coils"/>
    </source>
</evidence>
<gene>
    <name evidence="2" type="ORF">RZN69_14700</name>
</gene>
<accession>A0AAQ3QUL6</accession>
<evidence type="ECO:0000313" key="2">
    <source>
        <dbReference type="EMBL" id="WOO39872.1"/>
    </source>
</evidence>
<dbReference type="KEGG" id="puo:RZN69_14700"/>
<dbReference type="EMBL" id="CP136920">
    <property type="protein sequence ID" value="WOO39872.1"/>
    <property type="molecule type" value="Genomic_DNA"/>
</dbReference>
<dbReference type="InterPro" id="IPR008323">
    <property type="entry name" value="UCP033563"/>
</dbReference>
<sequence>MRIRAFQGLRPTPDNAPKVASLPYDVVNTEEARELASGNPLSFLHVVRAEIDLPDDTDPYSDPVYAKAKENLESLQSQGGLVRESEPCVFLYRQEMGEHSQTGLVAVCHIEDYENDIIKKHEKTRKAKEDDRTNLNRTLAAHPGPVFLTHKDEPAIDALTEAAVKTDPLIDFVAPDGVKHTVWRIAGGDDYVEAFKNIPVAYVADGHHRSASAARVGKERREANPNHTGDEDYNWFLTVLFPAGQLNILPYNRVVKDLNGLTEDEFLAKVLESVEVTENANPSPSKPGEVSLYLGGKWYGLSFPEDASEGPIESLDVSRLQDKILTPILGIDDPRTSNRIDFVGGIRGTAELEKRVNSGECAAAFSMFETTCDQLMDIADAGEIMPPKSTWFEPKLRSGLFIHTF</sequence>
<evidence type="ECO:0000313" key="3">
    <source>
        <dbReference type="Proteomes" id="UP001304300"/>
    </source>
</evidence>